<dbReference type="EMBL" id="JBANAX010000917">
    <property type="protein sequence ID" value="KAL1188631.1"/>
    <property type="molecule type" value="Genomic_DNA"/>
</dbReference>
<sequence length="110" mass="12246">MEGVRRVEIVDSKRCSKLRVELMPSLRGSRISEPLSPANTSSRFQPPVQSDGPFSGLIICVTGLSKEARKQVKEATEKLGGEYSPLLHSLCTHLVVQISFLNFMLLKNFE</sequence>
<dbReference type="Pfam" id="PF00533">
    <property type="entry name" value="BRCT"/>
    <property type="match status" value="1"/>
</dbReference>
<dbReference type="PANTHER" id="PTHR47576">
    <property type="entry name" value="BRCT DOMAIN DNA REPAIR PROTEIN-RELATED"/>
    <property type="match status" value="1"/>
</dbReference>
<protein>
    <recommendedName>
        <fullName evidence="2">BRCT domain-containing protein</fullName>
    </recommendedName>
</protein>
<keyword evidence="4" id="KW-1185">Reference proteome</keyword>
<evidence type="ECO:0000313" key="4">
    <source>
        <dbReference type="Proteomes" id="UP001558713"/>
    </source>
</evidence>
<dbReference type="Gene3D" id="3.40.50.10190">
    <property type="entry name" value="BRCT domain"/>
    <property type="match status" value="1"/>
</dbReference>
<gene>
    <name evidence="3" type="ORF">V5N11_028661</name>
</gene>
<accession>A0ABD0Z3S4</accession>
<feature type="domain" description="BRCT" evidence="2">
    <location>
        <begin position="49"/>
        <end position="110"/>
    </location>
</feature>
<organism evidence="3 4">
    <name type="scientific">Cardamine amara subsp. amara</name>
    <dbReference type="NCBI Taxonomy" id="228776"/>
    <lineage>
        <taxon>Eukaryota</taxon>
        <taxon>Viridiplantae</taxon>
        <taxon>Streptophyta</taxon>
        <taxon>Embryophyta</taxon>
        <taxon>Tracheophyta</taxon>
        <taxon>Spermatophyta</taxon>
        <taxon>Magnoliopsida</taxon>
        <taxon>eudicotyledons</taxon>
        <taxon>Gunneridae</taxon>
        <taxon>Pentapetalae</taxon>
        <taxon>rosids</taxon>
        <taxon>malvids</taxon>
        <taxon>Brassicales</taxon>
        <taxon>Brassicaceae</taxon>
        <taxon>Cardamineae</taxon>
        <taxon>Cardamine</taxon>
    </lineage>
</organism>
<reference evidence="3 4" key="1">
    <citation type="submission" date="2024-04" db="EMBL/GenBank/DDBJ databases">
        <title>Genome assembly C_amara_ONT_v2.</title>
        <authorList>
            <person name="Yant L."/>
            <person name="Moore C."/>
            <person name="Slenker M."/>
        </authorList>
    </citation>
    <scope>NUCLEOTIDE SEQUENCE [LARGE SCALE GENOMIC DNA]</scope>
    <source>
        <tissue evidence="3">Leaf</tissue>
    </source>
</reference>
<name>A0ABD0Z3S4_CARAN</name>
<dbReference type="InterPro" id="IPR001357">
    <property type="entry name" value="BRCT_dom"/>
</dbReference>
<comment type="caution">
    <text evidence="3">The sequence shown here is derived from an EMBL/GenBank/DDBJ whole genome shotgun (WGS) entry which is preliminary data.</text>
</comment>
<dbReference type="InterPro" id="IPR059215">
    <property type="entry name" value="BRCT2_TopBP1-like"/>
</dbReference>
<dbReference type="CDD" id="cd17731">
    <property type="entry name" value="BRCT_TopBP1_rpt2_like"/>
    <property type="match status" value="1"/>
</dbReference>
<dbReference type="SUPFAM" id="SSF52113">
    <property type="entry name" value="BRCT domain"/>
    <property type="match status" value="1"/>
</dbReference>
<dbReference type="AlphaFoldDB" id="A0ABD0Z3S4"/>
<evidence type="ECO:0000259" key="2">
    <source>
        <dbReference type="PROSITE" id="PS50172"/>
    </source>
</evidence>
<dbReference type="InterPro" id="IPR036420">
    <property type="entry name" value="BRCT_dom_sf"/>
</dbReference>
<feature type="region of interest" description="Disordered" evidence="1">
    <location>
        <begin position="31"/>
        <end position="50"/>
    </location>
</feature>
<dbReference type="PANTHER" id="PTHR47576:SF2">
    <property type="entry name" value="BRCT DOMAIN DNA REPAIR PROTEIN-RELATED"/>
    <property type="match status" value="1"/>
</dbReference>
<proteinExistence type="predicted"/>
<evidence type="ECO:0000313" key="3">
    <source>
        <dbReference type="EMBL" id="KAL1188631.1"/>
    </source>
</evidence>
<dbReference type="PROSITE" id="PS50172">
    <property type="entry name" value="BRCT"/>
    <property type="match status" value="1"/>
</dbReference>
<feature type="compositionally biased region" description="Polar residues" evidence="1">
    <location>
        <begin position="37"/>
        <end position="48"/>
    </location>
</feature>
<dbReference type="Proteomes" id="UP001558713">
    <property type="component" value="Unassembled WGS sequence"/>
</dbReference>
<evidence type="ECO:0000256" key="1">
    <source>
        <dbReference type="SAM" id="MobiDB-lite"/>
    </source>
</evidence>